<dbReference type="VEuPathDB" id="TriTrypDB:TCSYLVIO_008422"/>
<comment type="caution">
    <text evidence="2">The sequence shown here is derived from an EMBL/GenBank/DDBJ whole genome shotgun (WGS) entry which is preliminary data.</text>
</comment>
<dbReference type="SUPFAM" id="SSF56815">
    <property type="entry name" value="Sec1/munc18-like (SM) proteins"/>
    <property type="match status" value="1"/>
</dbReference>
<proteinExistence type="predicted"/>
<dbReference type="EMBL" id="PRFC01000200">
    <property type="protein sequence ID" value="PWV01208.1"/>
    <property type="molecule type" value="Genomic_DNA"/>
</dbReference>
<dbReference type="Gene3D" id="3.90.830.10">
    <property type="entry name" value="Syntaxin Binding Protein 1, Chain A, domain 2"/>
    <property type="match status" value="1"/>
</dbReference>
<dbReference type="VEuPathDB" id="TriTrypDB:TcYC6_0038100"/>
<dbReference type="VEuPathDB" id="TriTrypDB:C4B63_33g315"/>
<evidence type="ECO:0000256" key="1">
    <source>
        <dbReference type="SAM" id="MobiDB-lite"/>
    </source>
</evidence>
<dbReference type="AlphaFoldDB" id="A0A2V2VXW8"/>
<protein>
    <submittedName>
        <fullName evidence="2">Putative syntaxin binding protein 1</fullName>
    </submittedName>
</protein>
<gene>
    <name evidence="2" type="ORF">C3747_200g53</name>
</gene>
<dbReference type="InterPro" id="IPR043127">
    <property type="entry name" value="Sec-1-like_dom3a"/>
</dbReference>
<sequence length="244" mass="26193">MKCMSRPSRIAWGGLKAASTRLTRRMCTGAPTVIVFFAQCLEELPAALKKLHGGSPGIGAGRGAEGQSCGVGEFGAGSAGVSGEAGQTVAAHRHLHEACGAVPEKRLAEVCEVEQDIAAGRKPFRKNLDGVWRLTKDAAIPRPVRLRLLLLLVAASSADELTEAKKQQLIQDGELTADAHLFANLEHVTRRAGACSETAQRRAERTEHESFCEQRRDGRGSVSESGLHDYGGCGKKWTERLNIQ</sequence>
<dbReference type="VEuPathDB" id="TriTrypDB:C3747_200g53"/>
<dbReference type="Gene3D" id="1.25.40.60">
    <property type="match status" value="1"/>
</dbReference>
<evidence type="ECO:0000313" key="3">
    <source>
        <dbReference type="Proteomes" id="UP000246078"/>
    </source>
</evidence>
<evidence type="ECO:0000313" key="2">
    <source>
        <dbReference type="EMBL" id="PWV01208.1"/>
    </source>
</evidence>
<dbReference type="VEuPathDB" id="TriTrypDB:TcG_11774"/>
<organism evidence="2 3">
    <name type="scientific">Trypanosoma cruzi</name>
    <dbReference type="NCBI Taxonomy" id="5693"/>
    <lineage>
        <taxon>Eukaryota</taxon>
        <taxon>Discoba</taxon>
        <taxon>Euglenozoa</taxon>
        <taxon>Kinetoplastea</taxon>
        <taxon>Metakinetoplastina</taxon>
        <taxon>Trypanosomatida</taxon>
        <taxon>Trypanosomatidae</taxon>
        <taxon>Trypanosoma</taxon>
        <taxon>Schizotrypanum</taxon>
    </lineage>
</organism>
<dbReference type="InterPro" id="IPR036045">
    <property type="entry name" value="Sec1-like_sf"/>
</dbReference>
<feature type="region of interest" description="Disordered" evidence="1">
    <location>
        <begin position="199"/>
        <end position="218"/>
    </location>
</feature>
<dbReference type="VEuPathDB" id="TriTrypDB:TcCL_ESM08133"/>
<reference evidence="2 3" key="1">
    <citation type="journal article" date="2018" name="Microb. Genom.">
        <title>Expanding an expanded genome: long-read sequencing of Trypanosoma cruzi.</title>
        <authorList>
            <person name="Berna L."/>
            <person name="Rodriguez M."/>
            <person name="Chiribao M.L."/>
            <person name="Parodi-Talice A."/>
            <person name="Pita S."/>
            <person name="Rijo G."/>
            <person name="Alvarez-Valin F."/>
            <person name="Robello C."/>
        </authorList>
    </citation>
    <scope>NUCLEOTIDE SEQUENCE [LARGE SCALE GENOMIC DNA]</scope>
    <source>
        <strain evidence="2 3">TCC</strain>
    </source>
</reference>
<dbReference type="VEuPathDB" id="TriTrypDB:TcBrA4_0043420"/>
<name>A0A2V2VXW8_TRYCR</name>
<dbReference type="Proteomes" id="UP000246078">
    <property type="component" value="Unassembled WGS sequence"/>
</dbReference>
<accession>A0A2V2VXW8</accession>